<feature type="transmembrane region" description="Helical" evidence="1">
    <location>
        <begin position="7"/>
        <end position="28"/>
    </location>
</feature>
<dbReference type="RefSeq" id="WP_103425021.1">
    <property type="nucleotide sequence ID" value="NZ_CP026309.1"/>
</dbReference>
<protein>
    <submittedName>
        <fullName evidence="2">Uncharacterized protein</fullName>
    </submittedName>
</protein>
<proteinExistence type="predicted"/>
<feature type="transmembrane region" description="Helical" evidence="1">
    <location>
        <begin position="40"/>
        <end position="62"/>
    </location>
</feature>
<dbReference type="Proteomes" id="UP000236584">
    <property type="component" value="Chromosome"/>
</dbReference>
<reference evidence="2 3" key="1">
    <citation type="submission" date="2018-01" db="EMBL/GenBank/DDBJ databases">
        <title>Complete genome sequence of Salinigranum rubrum GX10T, an extremely halophilic archaeon isolated from a marine solar saltern.</title>
        <authorList>
            <person name="Han S."/>
        </authorList>
    </citation>
    <scope>NUCLEOTIDE SEQUENCE [LARGE SCALE GENOMIC DNA]</scope>
    <source>
        <strain evidence="2 3">GX10</strain>
    </source>
</reference>
<feature type="transmembrane region" description="Helical" evidence="1">
    <location>
        <begin position="74"/>
        <end position="94"/>
    </location>
</feature>
<dbReference type="OrthoDB" id="214866at2157"/>
<feature type="transmembrane region" description="Helical" evidence="1">
    <location>
        <begin position="114"/>
        <end position="131"/>
    </location>
</feature>
<dbReference type="Pfam" id="PF24416">
    <property type="entry name" value="DUF7548"/>
    <property type="match status" value="1"/>
</dbReference>
<keyword evidence="1" id="KW-0812">Transmembrane</keyword>
<accession>A0A2I8VHC0</accession>
<evidence type="ECO:0000313" key="3">
    <source>
        <dbReference type="Proteomes" id="UP000236584"/>
    </source>
</evidence>
<dbReference type="KEGG" id="srub:C2R22_06370"/>
<dbReference type="InterPro" id="IPR055970">
    <property type="entry name" value="DUF7548"/>
</dbReference>
<keyword evidence="1" id="KW-1133">Transmembrane helix</keyword>
<evidence type="ECO:0000313" key="2">
    <source>
        <dbReference type="EMBL" id="AUV81333.1"/>
    </source>
</evidence>
<gene>
    <name evidence="2" type="ORF">C2R22_06370</name>
</gene>
<keyword evidence="3" id="KW-1185">Reference proteome</keyword>
<dbReference type="GeneID" id="35591698"/>
<name>A0A2I8VHC0_9EURY</name>
<evidence type="ECO:0000256" key="1">
    <source>
        <dbReference type="SAM" id="Phobius"/>
    </source>
</evidence>
<dbReference type="AlphaFoldDB" id="A0A2I8VHC0"/>
<sequence length="135" mass="13574">MEVEDVAPLVGSVACGAVVAALVAPFVLLSDVGTELGLYYAAGPAGVTALGFLAPVAVVVFLAGRRGRTDPVTAAGLTLVLGLGMLGLAASWALAVDPQLVFNFSAAWMGNHRWVVLGVTALVPLSAAAYARAVL</sequence>
<organism evidence="2 3">
    <name type="scientific">Salinigranum rubrum</name>
    <dbReference type="NCBI Taxonomy" id="755307"/>
    <lineage>
        <taxon>Archaea</taxon>
        <taxon>Methanobacteriati</taxon>
        <taxon>Methanobacteriota</taxon>
        <taxon>Stenosarchaea group</taxon>
        <taxon>Halobacteria</taxon>
        <taxon>Halobacteriales</taxon>
        <taxon>Haloferacaceae</taxon>
        <taxon>Salinigranum</taxon>
    </lineage>
</organism>
<dbReference type="EMBL" id="CP026309">
    <property type="protein sequence ID" value="AUV81333.1"/>
    <property type="molecule type" value="Genomic_DNA"/>
</dbReference>
<keyword evidence="1" id="KW-0472">Membrane</keyword>